<protein>
    <recommendedName>
        <fullName evidence="6">RING-type domain-containing protein</fullName>
    </recommendedName>
</protein>
<dbReference type="Pfam" id="PF13639">
    <property type="entry name" value="zf-RING_2"/>
    <property type="match status" value="1"/>
</dbReference>
<keyword evidence="2 4" id="KW-0863">Zinc-finger</keyword>
<dbReference type="Pfam" id="PF24537">
    <property type="entry name" value="zf-C2H2_fungi"/>
    <property type="match status" value="1"/>
</dbReference>
<evidence type="ECO:0000256" key="3">
    <source>
        <dbReference type="ARBA" id="ARBA00022833"/>
    </source>
</evidence>
<sequence>MIQNNTDGKSPAELEGGSHPHWNRYCHTALDLFTAAAAGWDPISSEDDYHHTLLLMESDIDRKLANHLTAARSLTLTTEKDPDHIHHSFELLRNHFDMRSHSPAVHPYGLSTKRRASSPLEGDEETRRISTDNLSLRSLASGYNSGRASSFSSINSAYGALQLESPSSGLQPLSGQMSPVTLNASGELQDYADTQPRSEVSVHPKHVSSQSDNVSAKWGRGFFMCDCCPKEPKAFDTREQLRILAFGSKTLDRSGYNPAANAYKRARRRLHPVVDEIERPARVSQEDLECPICMGELFRRIPILQTRTTGATTSTDEDGVTETKTPLHPMATQDPNYNHRPPPPIPDSNVFRWLADDVVSLRICQHTFHARCLTTWFMTERYDCPVCRAVYWGVGLDVKPRRGGEMSVVPGGAGITEHLLRRQQPQMTVAASADVTIPPPAYQRERSSAEQSTPWAGVVV</sequence>
<keyword evidence="8" id="KW-1185">Reference proteome</keyword>
<evidence type="ECO:0000313" key="7">
    <source>
        <dbReference type="EMBL" id="KUI70402.1"/>
    </source>
</evidence>
<evidence type="ECO:0000256" key="2">
    <source>
        <dbReference type="ARBA" id="ARBA00022771"/>
    </source>
</evidence>
<evidence type="ECO:0000256" key="4">
    <source>
        <dbReference type="PROSITE-ProRule" id="PRU00175"/>
    </source>
</evidence>
<dbReference type="SUPFAM" id="SSF57850">
    <property type="entry name" value="RING/U-box"/>
    <property type="match status" value="1"/>
</dbReference>
<dbReference type="EMBL" id="CM003103">
    <property type="protein sequence ID" value="KUI70402.1"/>
    <property type="molecule type" value="Genomic_DNA"/>
</dbReference>
<evidence type="ECO:0000259" key="6">
    <source>
        <dbReference type="PROSITE" id="PS50089"/>
    </source>
</evidence>
<dbReference type="GO" id="GO:0061630">
    <property type="term" value="F:ubiquitin protein ligase activity"/>
    <property type="evidence" value="ECO:0007669"/>
    <property type="project" value="TreeGrafter"/>
</dbReference>
<dbReference type="Gene3D" id="3.30.40.10">
    <property type="entry name" value="Zinc/RING finger domain, C3HC4 (zinc finger)"/>
    <property type="match status" value="1"/>
</dbReference>
<keyword evidence="3" id="KW-0862">Zinc</keyword>
<dbReference type="InterPro" id="IPR013083">
    <property type="entry name" value="Znf_RING/FYVE/PHD"/>
</dbReference>
<name>A0A194W2A2_CYTMA</name>
<keyword evidence="1" id="KW-0479">Metal-binding</keyword>
<dbReference type="OrthoDB" id="5245468at2759"/>
<dbReference type="PANTHER" id="PTHR45969:SF69">
    <property type="entry name" value="FINGER DOMAIN PROTEIN, PUTATIVE (AFU_ORTHOLOGUE AFUA_3G12190)-RELATED"/>
    <property type="match status" value="1"/>
</dbReference>
<dbReference type="SMART" id="SM00184">
    <property type="entry name" value="RING"/>
    <property type="match status" value="1"/>
</dbReference>
<evidence type="ECO:0000313" key="8">
    <source>
        <dbReference type="Proteomes" id="UP000078559"/>
    </source>
</evidence>
<gene>
    <name evidence="7" type="ORF">VM1G_11706</name>
</gene>
<feature type="region of interest" description="Disordered" evidence="5">
    <location>
        <begin position="309"/>
        <end position="338"/>
    </location>
</feature>
<organism evidence="7 8">
    <name type="scientific">Cytospora mali</name>
    <name type="common">Apple Valsa canker fungus</name>
    <name type="synonym">Valsa mali</name>
    <dbReference type="NCBI Taxonomy" id="578113"/>
    <lineage>
        <taxon>Eukaryota</taxon>
        <taxon>Fungi</taxon>
        <taxon>Dikarya</taxon>
        <taxon>Ascomycota</taxon>
        <taxon>Pezizomycotina</taxon>
        <taxon>Sordariomycetes</taxon>
        <taxon>Sordariomycetidae</taxon>
        <taxon>Diaporthales</taxon>
        <taxon>Cytosporaceae</taxon>
        <taxon>Cytospora</taxon>
    </lineage>
</organism>
<reference evidence="7" key="1">
    <citation type="submission" date="2014-12" db="EMBL/GenBank/DDBJ databases">
        <title>Genome Sequence of Valsa Canker Pathogens Uncovers a Specific Adaption of Colonization on Woody Bark.</title>
        <authorList>
            <person name="Yin Z."/>
            <person name="Liu H."/>
            <person name="Gao X."/>
            <person name="Li Z."/>
            <person name="Song N."/>
            <person name="Ke X."/>
            <person name="Dai Q."/>
            <person name="Wu Y."/>
            <person name="Sun Y."/>
            <person name="Xu J.-R."/>
            <person name="Kang Z.K."/>
            <person name="Wang L."/>
            <person name="Huang L."/>
        </authorList>
    </citation>
    <scope>NUCLEOTIDE SEQUENCE [LARGE SCALE GENOMIC DNA]</scope>
    <source>
        <strain evidence="7">03-8</strain>
    </source>
</reference>
<dbReference type="GO" id="GO:0008270">
    <property type="term" value="F:zinc ion binding"/>
    <property type="evidence" value="ECO:0007669"/>
    <property type="project" value="UniProtKB-KW"/>
</dbReference>
<accession>A0A194W2A2</accession>
<dbReference type="CDD" id="cd16448">
    <property type="entry name" value="RING-H2"/>
    <property type="match status" value="1"/>
</dbReference>
<dbReference type="GO" id="GO:0016567">
    <property type="term" value="P:protein ubiquitination"/>
    <property type="evidence" value="ECO:0007669"/>
    <property type="project" value="TreeGrafter"/>
</dbReference>
<dbReference type="PROSITE" id="PS50089">
    <property type="entry name" value="ZF_RING_2"/>
    <property type="match status" value="1"/>
</dbReference>
<dbReference type="PANTHER" id="PTHR45969">
    <property type="entry name" value="RING ZINC FINGER PROTEIN-RELATED"/>
    <property type="match status" value="1"/>
</dbReference>
<evidence type="ECO:0000256" key="5">
    <source>
        <dbReference type="SAM" id="MobiDB-lite"/>
    </source>
</evidence>
<feature type="domain" description="RING-type" evidence="6">
    <location>
        <begin position="364"/>
        <end position="388"/>
    </location>
</feature>
<feature type="region of interest" description="Disordered" evidence="5">
    <location>
        <begin position="104"/>
        <end position="128"/>
    </location>
</feature>
<dbReference type="Proteomes" id="UP000078559">
    <property type="component" value="Chromosome 6"/>
</dbReference>
<dbReference type="InterPro" id="IPR057026">
    <property type="entry name" value="Znf-C2H2_ascomycetes"/>
</dbReference>
<dbReference type="InterPro" id="IPR001841">
    <property type="entry name" value="Znf_RING"/>
</dbReference>
<proteinExistence type="predicted"/>
<dbReference type="AlphaFoldDB" id="A0A194W2A2"/>
<evidence type="ECO:0000256" key="1">
    <source>
        <dbReference type="ARBA" id="ARBA00022723"/>
    </source>
</evidence>